<organism evidence="4 5">
    <name type="scientific">Paratrimastix pyriformis</name>
    <dbReference type="NCBI Taxonomy" id="342808"/>
    <lineage>
        <taxon>Eukaryota</taxon>
        <taxon>Metamonada</taxon>
        <taxon>Preaxostyla</taxon>
        <taxon>Paratrimastigidae</taxon>
        <taxon>Paratrimastix</taxon>
    </lineage>
</organism>
<keyword evidence="5" id="KW-1185">Reference proteome</keyword>
<evidence type="ECO:0000256" key="2">
    <source>
        <dbReference type="SAM" id="Phobius"/>
    </source>
</evidence>
<evidence type="ECO:0000313" key="5">
    <source>
        <dbReference type="Proteomes" id="UP001141327"/>
    </source>
</evidence>
<keyword evidence="2" id="KW-0472">Membrane</keyword>
<gene>
    <name evidence="4" type="ORF">PAPYR_9198</name>
</gene>
<feature type="domain" description="Yeast cell wall synthesis Kre9/Knh1-like N-terminal" evidence="3">
    <location>
        <begin position="46"/>
        <end position="120"/>
    </location>
</feature>
<dbReference type="Proteomes" id="UP001141327">
    <property type="component" value="Unassembled WGS sequence"/>
</dbReference>
<keyword evidence="2" id="KW-0812">Transmembrane</keyword>
<dbReference type="EMBL" id="JAPMOS010000093">
    <property type="protein sequence ID" value="KAJ4455771.1"/>
    <property type="molecule type" value="Genomic_DNA"/>
</dbReference>
<dbReference type="Gene3D" id="2.60.120.200">
    <property type="match status" value="1"/>
</dbReference>
<name>A0ABQ8U8Y1_9EUKA</name>
<comment type="caution">
    <text evidence="4">The sequence shown here is derived from an EMBL/GenBank/DDBJ whole genome shotgun (WGS) entry which is preliminary data.</text>
</comment>
<evidence type="ECO:0000313" key="4">
    <source>
        <dbReference type="EMBL" id="KAJ4455771.1"/>
    </source>
</evidence>
<reference evidence="4" key="1">
    <citation type="journal article" date="2022" name="bioRxiv">
        <title>Genomics of Preaxostyla Flagellates Illuminates Evolutionary Transitions and the Path Towards Mitochondrial Loss.</title>
        <authorList>
            <person name="Novak L.V.F."/>
            <person name="Treitli S.C."/>
            <person name="Pyrih J."/>
            <person name="Halakuc P."/>
            <person name="Pipaliya S.V."/>
            <person name="Vacek V."/>
            <person name="Brzon O."/>
            <person name="Soukal P."/>
            <person name="Eme L."/>
            <person name="Dacks J.B."/>
            <person name="Karnkowska A."/>
            <person name="Elias M."/>
            <person name="Hampl V."/>
        </authorList>
    </citation>
    <scope>NUCLEOTIDE SEQUENCE</scope>
    <source>
        <strain evidence="4">RCP-MX</strain>
    </source>
</reference>
<evidence type="ECO:0000259" key="3">
    <source>
        <dbReference type="Pfam" id="PF10342"/>
    </source>
</evidence>
<feature type="transmembrane region" description="Helical" evidence="2">
    <location>
        <begin position="1506"/>
        <end position="1532"/>
    </location>
</feature>
<dbReference type="Pfam" id="PF13385">
    <property type="entry name" value="Laminin_G_3"/>
    <property type="match status" value="1"/>
</dbReference>
<dbReference type="InterPro" id="IPR013320">
    <property type="entry name" value="ConA-like_dom_sf"/>
</dbReference>
<dbReference type="Pfam" id="PF10342">
    <property type="entry name" value="Kre9_KNH"/>
    <property type="match status" value="1"/>
</dbReference>
<dbReference type="InterPro" id="IPR018466">
    <property type="entry name" value="Kre9/Knh1-like_N"/>
</dbReference>
<dbReference type="SUPFAM" id="SSF49899">
    <property type="entry name" value="Concanavalin A-like lectins/glucanases"/>
    <property type="match status" value="1"/>
</dbReference>
<accession>A0ABQ8U8Y1</accession>
<protein>
    <submittedName>
        <fullName evidence="4">Peptidyl-Asp metallopeptidase</fullName>
    </submittedName>
</protein>
<sequence length="1584" mass="169218">MWSEMDGGQSIAPTASQIIRRLNCSTARVVLWGCSATGESVTVLAPRGTSNVVVGTTTDIAWESTGTQTQQADVSIILLRDGVPFLQIIDSTPNDAFFAWDVPQFIEDGTTYQIQIVSLSPAAAKGTSVFLRFTSLMAYYPFDGSAVDVVNHNRDCDRHCFYDGLVVVPGSVRLSPTSAITVALWFKDDGTSTGVMISRCDSAGNSVFGLEMGYLFENFVVYVHDVTGRSSGRINLVHGEYISPHLWYHVAVTVDLIKGVACGFLNGKPIDRQFFQLAPTFWHPTAKLSLGGENYGGAFDEVYLFGKALNQSEIQGLIRNVYSVDFTSPLGGEIWEQGTTKQIKWTWRGAVTHVSVDLHKALTTTIRPDGGPIRNLADSVANQGFWSWSLPSDLLPQSTYQIAITTKQPFAGVTTLSGSFQLVSAGTRTLRLLSPTGGATVWHRQTLAIQWITTGNVDTVSIELWKAGAKSRSLTTSTDGPAGQWTWLVADDIVAGADYQVRVAWTGDDQAVIVLSQQFVVAVPTIRLSQPAPGSELLLSIPCRIAWATQGTVPAVNITLKQADGQWTAPLATRTPNLGAWNWTLDPSWAWPTLPGWYTLVVTAADDDTVSDQSGPLHIASAVITPPVLASTTVWRTATVGLTWSWSGYIPATRLLLLPPVGEPILLAVVATRASFIWQVGPAVPPGTGYRILAESDKDPTVNATSQPFEIQIPTIEVTRPRADSSFLLTTDCTVVWTTTGVVSAFNLSLWDADGTFITALVNQLATSGGWWTWKLSSQLAPGQYRVRVQSALDAAASGLSPVFTVQSARISFLTVTDNPCWRGASTTIAWSSDGWMPTVRVTLCPPGASPILMFEGHNGGGLWWHVPLDLPGQGGYTLKVESLVDPTVNATSGPFGISVPSIQVTTPRAGDEILMGATPVPIGWTIPNKGVVESMNISLWGADNVTRVANLTTWLDNNRKADNSWLWNIAGWHTPGRYFVQVALSIDGDIAGRSGVFAIRSGHLYSPSLDYSIMRGATATIRWNWAGSVPTVRLLLQAPWAPAPIAIAPDMQNVGRFQWDVGMDLTPGSNYRLTVLSCSDPTVSATSDPFAIDAPSIAVTAAPNLLIVGQPLTVTWSMTRGPIPRAVTLDLILRGAPVWSLAGPSTPGAPGRWDGSVPGHLAGSAEYAVRVTGVDDPLVTATSQPIEIRTGQVALTEPGTQAVWFANSTQHLAWTAQGNVTTVTLRLVLPGQHPAVSLPIASGVSAALGQWDWAPVPLVPITDPASSTPAFSASARVEITSDRDPLVSDQSELFAYRLPTLTFTAPTGADVWVVGRPHQIKWTTVGPIPWIMVDLYAGGTWVQSLTGDQAVANEGSLWWPPSVSLSLDLPYRLDIRTPFVGQQAPRPLAAASSEPFALSSGSLVVTDPMAGSNWTTCHPAYVTWTVEGHGIQTVRADLYLEATLVLPLGTFPAAQGTTGVDLPASLLPPGGGYSVHLTAVEVSGVSTRSPPFRIADGCGLPAATIALIAVGSTLLVILLLLFAICCCCVRWGRRLARVGMGPRPSHFAVNNDNDAQERAALLQGAVPPLPPAYIPQPQGNGGL</sequence>
<keyword evidence="2" id="KW-1133">Transmembrane helix</keyword>
<evidence type="ECO:0000256" key="1">
    <source>
        <dbReference type="ARBA" id="ARBA00022729"/>
    </source>
</evidence>
<proteinExistence type="predicted"/>
<keyword evidence="1" id="KW-0732">Signal</keyword>